<feature type="binding site" evidence="12">
    <location>
        <position position="138"/>
    </location>
    <ligand>
        <name>substrate</name>
    </ligand>
</feature>
<feature type="active site" description="Proton acceptor" evidence="12">
    <location>
        <position position="251"/>
    </location>
</feature>
<evidence type="ECO:0000256" key="3">
    <source>
        <dbReference type="ARBA" id="ARBA00016943"/>
    </source>
</evidence>
<dbReference type="SUPFAM" id="SSF53613">
    <property type="entry name" value="Ribokinase-like"/>
    <property type="match status" value="1"/>
</dbReference>
<proteinExistence type="inferred from homology"/>
<evidence type="ECO:0000256" key="4">
    <source>
        <dbReference type="ARBA" id="ARBA00022679"/>
    </source>
</evidence>
<dbReference type="CDD" id="cd01174">
    <property type="entry name" value="ribokinase"/>
    <property type="match status" value="1"/>
</dbReference>
<evidence type="ECO:0000256" key="2">
    <source>
        <dbReference type="ARBA" id="ARBA00012035"/>
    </source>
</evidence>
<comment type="catalytic activity">
    <reaction evidence="12">
        <text>D-ribose + ATP = D-ribose 5-phosphate + ADP + H(+)</text>
        <dbReference type="Rhea" id="RHEA:13697"/>
        <dbReference type="ChEBI" id="CHEBI:15378"/>
        <dbReference type="ChEBI" id="CHEBI:30616"/>
        <dbReference type="ChEBI" id="CHEBI:47013"/>
        <dbReference type="ChEBI" id="CHEBI:78346"/>
        <dbReference type="ChEBI" id="CHEBI:456216"/>
        <dbReference type="EC" id="2.7.1.15"/>
    </reaction>
</comment>
<feature type="binding site" evidence="12">
    <location>
        <begin position="250"/>
        <end position="251"/>
    </location>
    <ligand>
        <name>ATP</name>
        <dbReference type="ChEBI" id="CHEBI:30616"/>
    </ligand>
</feature>
<feature type="binding site" evidence="12">
    <location>
        <begin position="38"/>
        <end position="42"/>
    </location>
    <ligand>
        <name>substrate</name>
    </ligand>
</feature>
<dbReference type="InterPro" id="IPR002173">
    <property type="entry name" value="Carboh/pur_kinase_PfkB_CS"/>
</dbReference>
<feature type="binding site" evidence="12">
    <location>
        <position position="284"/>
    </location>
    <ligand>
        <name>K(+)</name>
        <dbReference type="ChEBI" id="CHEBI:29103"/>
    </ligand>
</feature>
<evidence type="ECO:0000256" key="9">
    <source>
        <dbReference type="ARBA" id="ARBA00022842"/>
    </source>
</evidence>
<evidence type="ECO:0000256" key="7">
    <source>
        <dbReference type="ARBA" id="ARBA00022777"/>
    </source>
</evidence>
<dbReference type="GO" id="GO:0005737">
    <property type="term" value="C:cytoplasm"/>
    <property type="evidence" value="ECO:0007669"/>
    <property type="project" value="UniProtKB-SubCell"/>
</dbReference>
<comment type="cofactor">
    <cofactor evidence="12">
        <name>Mg(2+)</name>
        <dbReference type="ChEBI" id="CHEBI:18420"/>
    </cofactor>
    <text evidence="12">Requires a divalent cation, most likely magnesium in vivo, as an electrophilic catalyst to aid phosphoryl group transfer. It is the chelate of the metal and the nucleotide that is the actual substrate.</text>
</comment>
<dbReference type="PROSITE" id="PS00584">
    <property type="entry name" value="PFKB_KINASES_2"/>
    <property type="match status" value="1"/>
</dbReference>
<dbReference type="EMBL" id="CP146203">
    <property type="protein sequence ID" value="XBH20399.1"/>
    <property type="molecule type" value="Genomic_DNA"/>
</dbReference>
<feature type="binding site" evidence="12">
    <location>
        <position position="245"/>
    </location>
    <ligand>
        <name>K(+)</name>
        <dbReference type="ChEBI" id="CHEBI:29103"/>
    </ligand>
</feature>
<feature type="binding site" evidence="12">
    <location>
        <position position="281"/>
    </location>
    <ligand>
        <name>K(+)</name>
        <dbReference type="ChEBI" id="CHEBI:29103"/>
    </ligand>
</feature>
<evidence type="ECO:0000256" key="11">
    <source>
        <dbReference type="ARBA" id="ARBA00023277"/>
    </source>
</evidence>
<evidence type="ECO:0000256" key="12">
    <source>
        <dbReference type="HAMAP-Rule" id="MF_01987"/>
    </source>
</evidence>
<dbReference type="PRINTS" id="PR00990">
    <property type="entry name" value="RIBOKINASE"/>
</dbReference>
<dbReference type="GO" id="GO:0019303">
    <property type="term" value="P:D-ribose catabolic process"/>
    <property type="evidence" value="ECO:0007669"/>
    <property type="project" value="UniProtKB-UniRule"/>
</dbReference>
<accession>A0AAU7DRS5</accession>
<keyword evidence="9 12" id="KW-0460">Magnesium</keyword>
<keyword evidence="4 12" id="KW-0808">Transferase</keyword>
<comment type="subcellular location">
    <subcellularLocation>
        <location evidence="12">Cytoplasm</location>
    </subcellularLocation>
</comment>
<comment type="function">
    <text evidence="12">Catalyzes the phosphorylation of ribose at O-5 in a reaction requiring ATP and magnesium. The resulting D-ribose-5-phosphate can then be used either for sythesis of nucleotides, histidine, and tryptophan, or as a component of the pentose phosphate pathway.</text>
</comment>
<evidence type="ECO:0000256" key="6">
    <source>
        <dbReference type="ARBA" id="ARBA00022741"/>
    </source>
</evidence>
<feature type="binding site" evidence="12">
    <location>
        <position position="182"/>
    </location>
    <ligand>
        <name>ATP</name>
        <dbReference type="ChEBI" id="CHEBI:30616"/>
    </ligand>
</feature>
<comment type="pathway">
    <text evidence="12">Carbohydrate metabolism; D-ribose degradation; D-ribose 5-phosphate from beta-D-ribopyranose: step 2/2.</text>
</comment>
<keyword evidence="7 12" id="KW-0418">Kinase</keyword>
<keyword evidence="11 12" id="KW-0119">Carbohydrate metabolism</keyword>
<dbReference type="AlphaFoldDB" id="A0AAU7DRS5"/>
<dbReference type="PANTHER" id="PTHR10584:SF166">
    <property type="entry name" value="RIBOKINASE"/>
    <property type="match status" value="1"/>
</dbReference>
<evidence type="ECO:0000256" key="8">
    <source>
        <dbReference type="ARBA" id="ARBA00022840"/>
    </source>
</evidence>
<name>A0AAU7DRS5_9MICO</name>
<protein>
    <recommendedName>
        <fullName evidence="3 12">Ribokinase</fullName>
        <shortName evidence="12">RK</shortName>
        <ecNumber evidence="2 12">2.7.1.15</ecNumber>
    </recommendedName>
</protein>
<dbReference type="PANTHER" id="PTHR10584">
    <property type="entry name" value="SUGAR KINASE"/>
    <property type="match status" value="1"/>
</dbReference>
<keyword evidence="6 12" id="KW-0547">Nucleotide-binding</keyword>
<dbReference type="Pfam" id="PF00294">
    <property type="entry name" value="PfkB"/>
    <property type="match status" value="1"/>
</dbReference>
<feature type="binding site" evidence="12">
    <location>
        <begin position="218"/>
        <end position="223"/>
    </location>
    <ligand>
        <name>ATP</name>
        <dbReference type="ChEBI" id="CHEBI:30616"/>
    </ligand>
</feature>
<feature type="binding site" evidence="12">
    <location>
        <position position="290"/>
    </location>
    <ligand>
        <name>K(+)</name>
        <dbReference type="ChEBI" id="CHEBI:29103"/>
    </ligand>
</feature>
<dbReference type="GO" id="GO:0004747">
    <property type="term" value="F:ribokinase activity"/>
    <property type="evidence" value="ECO:0007669"/>
    <property type="project" value="UniProtKB-UniRule"/>
</dbReference>
<keyword evidence="5 12" id="KW-0479">Metal-binding</keyword>
<dbReference type="GO" id="GO:0005524">
    <property type="term" value="F:ATP binding"/>
    <property type="evidence" value="ECO:0007669"/>
    <property type="project" value="UniProtKB-UniRule"/>
</dbReference>
<organism evidence="14">
    <name type="scientific">Jonesiaceae bacterium BS-20</name>
    <dbReference type="NCBI Taxonomy" id="3120821"/>
    <lineage>
        <taxon>Bacteria</taxon>
        <taxon>Bacillati</taxon>
        <taxon>Actinomycetota</taxon>
        <taxon>Actinomycetes</taxon>
        <taxon>Micrococcales</taxon>
        <taxon>Jonesiaceae</taxon>
    </lineage>
</organism>
<gene>
    <name evidence="12" type="primary">rbsK</name>
    <name evidence="14" type="ORF">V5R04_09075</name>
</gene>
<comment type="activity regulation">
    <text evidence="12">Activated by a monovalent cation that binds near, but not in, the active site. The most likely occupant of the site in vivo is potassium. Ion binding induces a conformational change that may alter substrate affinity.</text>
</comment>
<reference evidence="14" key="1">
    <citation type="submission" date="2024-02" db="EMBL/GenBank/DDBJ databases">
        <title>Tomenella chthoni gen. nov. sp. nov., a member of the family Jonesiaceae isolated from bat guano.</title>
        <authorList>
            <person name="Miller S.L."/>
            <person name="King J."/>
            <person name="Sankaranarayanan K."/>
            <person name="Lawson P.A."/>
        </authorList>
    </citation>
    <scope>NUCLEOTIDE SEQUENCE</scope>
    <source>
        <strain evidence="14">BS-20</strain>
    </source>
</reference>
<dbReference type="HAMAP" id="MF_01987">
    <property type="entry name" value="Ribokinase"/>
    <property type="match status" value="1"/>
</dbReference>
<comment type="similarity">
    <text evidence="12">Belongs to the carbohydrate kinase PfkB family. Ribokinase subfamily.</text>
</comment>
<comment type="similarity">
    <text evidence="1">Belongs to the carbohydrate kinase pfkB family.</text>
</comment>
<dbReference type="InterPro" id="IPR011877">
    <property type="entry name" value="Ribokinase"/>
</dbReference>
<feature type="binding site" evidence="12">
    <location>
        <position position="251"/>
    </location>
    <ligand>
        <name>substrate</name>
    </ligand>
</feature>
<evidence type="ECO:0000256" key="10">
    <source>
        <dbReference type="ARBA" id="ARBA00022958"/>
    </source>
</evidence>
<dbReference type="InterPro" id="IPR029056">
    <property type="entry name" value="Ribokinase-like"/>
</dbReference>
<evidence type="ECO:0000256" key="5">
    <source>
        <dbReference type="ARBA" id="ARBA00022723"/>
    </source>
</evidence>
<keyword evidence="10 12" id="KW-0630">Potassium</keyword>
<sequence>MKIAVVGSFGVGLTMNVPKFPIAGETISSGEFQEGPGGKGSNQAVGAARLGAEVSFFTAIGNDAYGQSAHDLWQSEGIDASHVVTTNNPTMVGFIMVDPSGENLIAIAPGALDELDANAIAPFENSIAAADVLVVSLEIPRAAAIEALRIGRVHGTRTLLNPAPARVLPDEAWPLIDVITPNETEAPILLGLDEGHGLTDIDLIKALQTKTNSAVILTRGSKGALIADGNEVVEIEPVLVENVVDTTGAGDSFTAALAVGLGEGWSLVDAAKFAARAGAHTVTIAGVIPSLPTRELLDLQIGNAR</sequence>
<dbReference type="GO" id="GO:0046872">
    <property type="term" value="F:metal ion binding"/>
    <property type="evidence" value="ECO:0007669"/>
    <property type="project" value="UniProtKB-KW"/>
</dbReference>
<comment type="subunit">
    <text evidence="12">Homodimer.</text>
</comment>
<evidence type="ECO:0000313" key="14">
    <source>
        <dbReference type="EMBL" id="XBH20399.1"/>
    </source>
</evidence>
<evidence type="ECO:0000259" key="13">
    <source>
        <dbReference type="Pfam" id="PF00294"/>
    </source>
</evidence>
<dbReference type="InterPro" id="IPR002139">
    <property type="entry name" value="Ribo/fructo_kinase"/>
</dbReference>
<keyword evidence="12" id="KW-0963">Cytoplasm</keyword>
<feature type="binding site" evidence="12">
    <location>
        <position position="286"/>
    </location>
    <ligand>
        <name>K(+)</name>
        <dbReference type="ChEBI" id="CHEBI:29103"/>
    </ligand>
</feature>
<dbReference type="Gene3D" id="3.40.1190.20">
    <property type="match status" value="1"/>
</dbReference>
<feature type="binding site" evidence="12">
    <location>
        <position position="247"/>
    </location>
    <ligand>
        <name>K(+)</name>
        <dbReference type="ChEBI" id="CHEBI:29103"/>
    </ligand>
</feature>
<feature type="domain" description="Carbohydrate kinase PfkB" evidence="13">
    <location>
        <begin position="2"/>
        <end position="294"/>
    </location>
</feature>
<dbReference type="InterPro" id="IPR011611">
    <property type="entry name" value="PfkB_dom"/>
</dbReference>
<comment type="caution">
    <text evidence="12">Lacks conserved residue(s) required for the propagation of feature annotation.</text>
</comment>
<dbReference type="EC" id="2.7.1.15" evidence="2 12"/>
<keyword evidence="8 12" id="KW-0067">ATP-binding</keyword>
<evidence type="ECO:0000256" key="1">
    <source>
        <dbReference type="ARBA" id="ARBA00005380"/>
    </source>
</evidence>